<feature type="transmembrane region" description="Helical" evidence="1">
    <location>
        <begin position="175"/>
        <end position="193"/>
    </location>
</feature>
<proteinExistence type="predicted"/>
<evidence type="ECO:0000256" key="1">
    <source>
        <dbReference type="SAM" id="Phobius"/>
    </source>
</evidence>
<keyword evidence="1" id="KW-0472">Membrane</keyword>
<gene>
    <name evidence="2" type="ORF">PVBDA_0100260</name>
</gene>
<dbReference type="VEuPathDB" id="PlasmoDB:PVBDA_0100260"/>
<evidence type="ECO:0000313" key="3">
    <source>
        <dbReference type="Proteomes" id="UP000515550"/>
    </source>
</evidence>
<protein>
    <submittedName>
        <fullName evidence="2">Schizont membrane associated cytoadherence protein, putative</fullName>
    </submittedName>
</protein>
<dbReference type="AlphaFoldDB" id="A0A6V7RTF4"/>
<keyword evidence="1" id="KW-1133">Transmembrane helix</keyword>
<reference evidence="2 3" key="1">
    <citation type="submission" date="2020-08" db="EMBL/GenBank/DDBJ databases">
        <authorList>
            <person name="Ramaprasad A."/>
        </authorList>
    </citation>
    <scope>NUCLEOTIDE SEQUENCE [LARGE SCALE GENOMIC DNA]</scope>
</reference>
<sequence>MKYLTHIFFFITFLQFRINEYDNNDKALGKFLNIRNGRFLADYYYVTDENGNRPKKKKKVATYAPNVVPQNGNTYAPNGVPQNGNTYAPNSIPQNGNIYAPNSIPQNGNIYPNISNTQKMPSGFYPHPTQGHQNNPHNLPVGFDFYKSAFIVKLRQNARLIMGSSATAFFLIQDLGIRAMLFLIFASAALAYFTSI</sequence>
<name>A0A6V7RTF4_PLAVN</name>
<dbReference type="EMBL" id="LR865379">
    <property type="protein sequence ID" value="CAD2083609.1"/>
    <property type="molecule type" value="Genomic_DNA"/>
</dbReference>
<evidence type="ECO:0000313" key="2">
    <source>
        <dbReference type="EMBL" id="CAD2083609.1"/>
    </source>
</evidence>
<keyword evidence="1" id="KW-0812">Transmembrane</keyword>
<dbReference type="Proteomes" id="UP000515550">
    <property type="component" value="Chromosome PVBDA_01"/>
</dbReference>
<organism evidence="2 3">
    <name type="scientific">Plasmodium vinckei brucechwatti</name>
    <dbReference type="NCBI Taxonomy" id="119398"/>
    <lineage>
        <taxon>Eukaryota</taxon>
        <taxon>Sar</taxon>
        <taxon>Alveolata</taxon>
        <taxon>Apicomplexa</taxon>
        <taxon>Aconoidasida</taxon>
        <taxon>Haemosporida</taxon>
        <taxon>Plasmodiidae</taxon>
        <taxon>Plasmodium</taxon>
        <taxon>Plasmodium (Vinckeia)</taxon>
    </lineage>
</organism>
<accession>A0A6V7RTF4</accession>